<accession>A0AAV1ZWV8</accession>
<keyword evidence="4" id="KW-1185">Reference proteome</keyword>
<evidence type="ECO:0000256" key="1">
    <source>
        <dbReference type="SAM" id="MobiDB-lite"/>
    </source>
</evidence>
<dbReference type="EMBL" id="CAXIEN010000092">
    <property type="protein sequence ID" value="CAL1276295.1"/>
    <property type="molecule type" value="Genomic_DNA"/>
</dbReference>
<gene>
    <name evidence="3" type="ORF">LARSCL_LOCUS8553</name>
</gene>
<name>A0AAV1ZWV8_9ARAC</name>
<feature type="region of interest" description="Disordered" evidence="1">
    <location>
        <begin position="108"/>
        <end position="127"/>
    </location>
</feature>
<evidence type="ECO:0000256" key="2">
    <source>
        <dbReference type="SAM" id="Phobius"/>
    </source>
</evidence>
<evidence type="ECO:0000313" key="3">
    <source>
        <dbReference type="EMBL" id="CAL1276295.1"/>
    </source>
</evidence>
<keyword evidence="2" id="KW-0812">Transmembrane</keyword>
<organism evidence="3 4">
    <name type="scientific">Larinioides sclopetarius</name>
    <dbReference type="NCBI Taxonomy" id="280406"/>
    <lineage>
        <taxon>Eukaryota</taxon>
        <taxon>Metazoa</taxon>
        <taxon>Ecdysozoa</taxon>
        <taxon>Arthropoda</taxon>
        <taxon>Chelicerata</taxon>
        <taxon>Arachnida</taxon>
        <taxon>Araneae</taxon>
        <taxon>Araneomorphae</taxon>
        <taxon>Entelegynae</taxon>
        <taxon>Araneoidea</taxon>
        <taxon>Araneidae</taxon>
        <taxon>Larinioides</taxon>
    </lineage>
</organism>
<comment type="caution">
    <text evidence="3">The sequence shown here is derived from an EMBL/GenBank/DDBJ whole genome shotgun (WGS) entry which is preliminary data.</text>
</comment>
<keyword evidence="2" id="KW-1133">Transmembrane helix</keyword>
<feature type="transmembrane region" description="Helical" evidence="2">
    <location>
        <begin position="298"/>
        <end position="322"/>
    </location>
</feature>
<proteinExistence type="predicted"/>
<feature type="transmembrane region" description="Helical" evidence="2">
    <location>
        <begin position="261"/>
        <end position="286"/>
    </location>
</feature>
<sequence>MLSTTVTLERDSFVIVWSATVTSHELTPLKKLWPNFIYLDFKKRVHGHKMDSLDALPSADYASLITLSPPNDATEPKKTDATDEKEAARKYDQEHIYAQVAQITPCPGIKRLPPPSKDHRKRDSSEKKILLHNTYVLRNPSVNLIHASSTPDVNKSSPNMPNLCPNGYGSLNVTKFESNKKIILQKPEAAIDPSVFSISGRRVVVSSGFKVNGVKKKGDDPKELDVVSNHSEGSASLWSQTPSTDSQIELKRHKLQVCTECCSLCLFVPGTVLCVLSPWLFVPIYIIPNFSGSHFQTLILITCICSAILVFMSCLIGNVVWYRKGKDWKCLLHCGKGPKSHYWGDSLTSRALHTV</sequence>
<dbReference type="AlphaFoldDB" id="A0AAV1ZWV8"/>
<protein>
    <submittedName>
        <fullName evidence="3">Uncharacterized protein</fullName>
    </submittedName>
</protein>
<evidence type="ECO:0000313" key="4">
    <source>
        <dbReference type="Proteomes" id="UP001497382"/>
    </source>
</evidence>
<keyword evidence="2" id="KW-0472">Membrane</keyword>
<dbReference type="Proteomes" id="UP001497382">
    <property type="component" value="Unassembled WGS sequence"/>
</dbReference>
<reference evidence="3 4" key="1">
    <citation type="submission" date="2024-04" db="EMBL/GenBank/DDBJ databases">
        <authorList>
            <person name="Rising A."/>
            <person name="Reimegard J."/>
            <person name="Sonavane S."/>
            <person name="Akerstrom W."/>
            <person name="Nylinder S."/>
            <person name="Hedman E."/>
            <person name="Kallberg Y."/>
        </authorList>
    </citation>
    <scope>NUCLEOTIDE SEQUENCE [LARGE SCALE GENOMIC DNA]</scope>
</reference>